<dbReference type="OrthoDB" id="1937696at2"/>
<dbReference type="EMBL" id="CP019609">
    <property type="protein sequence ID" value="AQP53461.1"/>
    <property type="molecule type" value="Genomic_DNA"/>
</dbReference>
<evidence type="ECO:0000256" key="5">
    <source>
        <dbReference type="ARBA" id="ARBA00023136"/>
    </source>
</evidence>
<dbReference type="PANTHER" id="PTHR46795">
    <property type="entry name" value="ABC TRANSPORTER PERMEASE-RELATED-RELATED"/>
    <property type="match status" value="1"/>
</dbReference>
<accession>A0A1Q2D598</accession>
<keyword evidence="2 6" id="KW-1003">Cell membrane</keyword>
<feature type="transmembrane region" description="Helical" evidence="6">
    <location>
        <begin position="109"/>
        <end position="132"/>
    </location>
</feature>
<feature type="transmembrane region" description="Helical" evidence="6">
    <location>
        <begin position="144"/>
        <end position="168"/>
    </location>
</feature>
<dbReference type="InterPro" id="IPR052536">
    <property type="entry name" value="ABC-4_Integral_Memb_Prot"/>
</dbReference>
<dbReference type="PANTHER" id="PTHR46795:SF2">
    <property type="entry name" value="ABC TRANSPORTER, PERMEASE PROTEIN"/>
    <property type="match status" value="1"/>
</dbReference>
<feature type="transmembrane region" description="Helical" evidence="6">
    <location>
        <begin position="61"/>
        <end position="79"/>
    </location>
</feature>
<evidence type="ECO:0000256" key="4">
    <source>
        <dbReference type="ARBA" id="ARBA00022989"/>
    </source>
</evidence>
<proteinExistence type="inferred from homology"/>
<comment type="similarity">
    <text evidence="6">Belongs to the ABC-4 integral membrane protein family.</text>
</comment>
<feature type="domain" description="ABC3 transporter permease C-terminal" evidence="7">
    <location>
        <begin position="60"/>
        <end position="175"/>
    </location>
</feature>
<evidence type="ECO:0000313" key="8">
    <source>
        <dbReference type="EMBL" id="AQP53461.1"/>
    </source>
</evidence>
<gene>
    <name evidence="8" type="ORF">BW732_03875</name>
</gene>
<dbReference type="Pfam" id="PF02687">
    <property type="entry name" value="FtsX"/>
    <property type="match status" value="1"/>
</dbReference>
<comment type="subcellular location">
    <subcellularLocation>
        <location evidence="1 6">Cell membrane</location>
        <topology evidence="1 6">Multi-pass membrane protein</topology>
    </subcellularLocation>
</comment>
<feature type="transmembrane region" description="Helical" evidence="6">
    <location>
        <begin position="198"/>
        <end position="215"/>
    </location>
</feature>
<keyword evidence="6" id="KW-0813">Transport</keyword>
<feature type="transmembrane region" description="Helical" evidence="6">
    <location>
        <begin position="554"/>
        <end position="580"/>
    </location>
</feature>
<dbReference type="RefSeq" id="WP_077275551.1">
    <property type="nucleotide sequence ID" value="NZ_CP019609.1"/>
</dbReference>
<evidence type="ECO:0000256" key="6">
    <source>
        <dbReference type="PIRNR" id="PIRNR018968"/>
    </source>
</evidence>
<evidence type="ECO:0000256" key="3">
    <source>
        <dbReference type="ARBA" id="ARBA00022692"/>
    </source>
</evidence>
<keyword evidence="5 6" id="KW-0472">Membrane</keyword>
<dbReference type="Proteomes" id="UP000188246">
    <property type="component" value="Chromosome"/>
</dbReference>
<dbReference type="GO" id="GO:0005886">
    <property type="term" value="C:plasma membrane"/>
    <property type="evidence" value="ECO:0007669"/>
    <property type="project" value="UniProtKB-SubCell"/>
</dbReference>
<feature type="transmembrane region" description="Helical" evidence="6">
    <location>
        <begin position="495"/>
        <end position="520"/>
    </location>
</feature>
<keyword evidence="4 6" id="KW-1133">Transmembrane helix</keyword>
<dbReference type="InterPro" id="IPR027022">
    <property type="entry name" value="ABC_permease_BceB-typ"/>
</dbReference>
<evidence type="ECO:0000256" key="2">
    <source>
        <dbReference type="ARBA" id="ARBA00022475"/>
    </source>
</evidence>
<organism evidence="8 9">
    <name type="scientific">Vagococcus penaei</name>
    <dbReference type="NCBI Taxonomy" id="633807"/>
    <lineage>
        <taxon>Bacteria</taxon>
        <taxon>Bacillati</taxon>
        <taxon>Bacillota</taxon>
        <taxon>Bacilli</taxon>
        <taxon>Lactobacillales</taxon>
        <taxon>Enterococcaceae</taxon>
        <taxon>Vagococcus</taxon>
    </lineage>
</organism>
<keyword evidence="9" id="KW-1185">Reference proteome</keyword>
<dbReference type="InterPro" id="IPR003838">
    <property type="entry name" value="ABC3_permease_C"/>
</dbReference>
<evidence type="ECO:0000259" key="7">
    <source>
        <dbReference type="Pfam" id="PF02687"/>
    </source>
</evidence>
<name>A0A1Q2D598_9ENTE</name>
<dbReference type="AlphaFoldDB" id="A0A1Q2D598"/>
<feature type="transmembrane region" description="Helical" evidence="6">
    <location>
        <begin position="20"/>
        <end position="41"/>
    </location>
</feature>
<reference evidence="8 9" key="1">
    <citation type="journal article" date="2010" name="Int. J. Syst. Evol. Microbiol.">
        <title>Vagococcus penaei sp. nov., isolated from spoilage microbiota of cooked shrimp (Penaeus vannamei).</title>
        <authorList>
            <person name="Jaffres E."/>
            <person name="Prevost H."/>
            <person name="Rossero A."/>
            <person name="Joffraud J.J."/>
            <person name="Dousset X."/>
        </authorList>
    </citation>
    <scope>NUCLEOTIDE SEQUENCE [LARGE SCALE GENOMIC DNA]</scope>
    <source>
        <strain evidence="8 9">CD276</strain>
    </source>
</reference>
<sequence length="620" mass="70541">MRFNQFVFRNTVRNKSLYLAYFFSVLSTVMTFFTFSVFAFHPKLTSDLHSAVKTGMLASAIIIYLFSFLFVWYSVDIFLQSRKKEFGLLLIQGMSPKQLRKMIFQENMIVGFFATIFGSLVGLIFSQVILWLSRVSLHIDFAFYFPLKAIGVTFISFMILFLVISVFIQLKIPKMDIQTLLKSQDLGKGRLKPSKLKSVLAIVLIGGGYAVALYVKGVAVVGAMLPVIFMVILGTSFLFNQLTLLIVNRLQKRESVFWKKTNMLVFSDLSFRMKDNAKSFFLVTVISTVAFSAIGTLIGFREMSLKSVNQTPYAITLSTSADEQKDIGQQVQQIEQELKKEQIDATKIDYQTLSYSFDDVTINVISQTDYNQLATAAGEKEIDDKEQAVLVTNRDNPMFDKTPDYLIKEFPVNNQEKIPVKKEILTKDVVPIFGPVVVLTNQAYESLHTNISSQKGYIWTASRSDYDKLVKLGATQTENPNVMVKASMEQMITNVFAPVLFIGLFIGIVFFISAGSFLYFRLYSDMNLDKEKFLMVHKIGFSKKEMKKVVYQQIAILFFTPIIVSCLHGIIALKAMYALFDQPLQLTAFAVLGTFIVIQIIYYLIARTFYFRKLYASIEN</sequence>
<feature type="transmembrane region" description="Helical" evidence="6">
    <location>
        <begin position="280"/>
        <end position="300"/>
    </location>
</feature>
<dbReference type="STRING" id="633807.BW732_03875"/>
<dbReference type="GO" id="GO:0055085">
    <property type="term" value="P:transmembrane transport"/>
    <property type="evidence" value="ECO:0007669"/>
    <property type="project" value="UniProtKB-UniRule"/>
</dbReference>
<dbReference type="PIRSF" id="PIRSF018968">
    <property type="entry name" value="ABC_permease_BceB"/>
    <property type="match status" value="1"/>
</dbReference>
<evidence type="ECO:0000313" key="9">
    <source>
        <dbReference type="Proteomes" id="UP000188246"/>
    </source>
</evidence>
<evidence type="ECO:0000256" key="1">
    <source>
        <dbReference type="ARBA" id="ARBA00004651"/>
    </source>
</evidence>
<feature type="transmembrane region" description="Helical" evidence="6">
    <location>
        <begin position="586"/>
        <end position="605"/>
    </location>
</feature>
<protein>
    <submittedName>
        <fullName evidence="8">Peptide ABC transporter permease</fullName>
    </submittedName>
</protein>
<dbReference type="KEGG" id="vpi:BW732_03875"/>
<feature type="transmembrane region" description="Helical" evidence="6">
    <location>
        <begin position="227"/>
        <end position="247"/>
    </location>
</feature>
<keyword evidence="3 6" id="KW-0812">Transmembrane</keyword>